<dbReference type="PANTHER" id="PTHR11818">
    <property type="entry name" value="BETA/GAMMA CRYSTALLIN"/>
    <property type="match status" value="1"/>
</dbReference>
<sequence>MSKLELFAEVDMKGESVSVSADTPDLTSVGFLRHAKSLRVYGEDPWIVFSDINYRGDFRAYKEGEYNSIPGFENMISSVRVVRGGLYDPEITVYEHIYYGGKSLNLKKNAQDLSTHGMNDMISSHIVHRGAWLLYEDKNYQE</sequence>
<organism evidence="6 7">
    <name type="scientific">Leptobrachium leishanense</name>
    <name type="common">Leishan spiny toad</name>
    <dbReference type="NCBI Taxonomy" id="445787"/>
    <lineage>
        <taxon>Eukaryota</taxon>
        <taxon>Metazoa</taxon>
        <taxon>Chordata</taxon>
        <taxon>Craniata</taxon>
        <taxon>Vertebrata</taxon>
        <taxon>Euteleostomi</taxon>
        <taxon>Amphibia</taxon>
        <taxon>Batrachia</taxon>
        <taxon>Anura</taxon>
        <taxon>Pelobatoidea</taxon>
        <taxon>Megophryidae</taxon>
        <taxon>Leptobrachium</taxon>
    </lineage>
</organism>
<dbReference type="GeneTree" id="ENSGT01000000217556"/>
<dbReference type="SMART" id="SM00247">
    <property type="entry name" value="XTALbg"/>
    <property type="match status" value="2"/>
</dbReference>
<dbReference type="GO" id="GO:0007601">
    <property type="term" value="P:visual perception"/>
    <property type="evidence" value="ECO:0007669"/>
    <property type="project" value="TreeGrafter"/>
</dbReference>
<dbReference type="AlphaFoldDB" id="A0A8C5P6H6"/>
<keyword evidence="7" id="KW-1185">Reference proteome</keyword>
<dbReference type="Gene3D" id="2.60.20.10">
    <property type="entry name" value="Crystallins"/>
    <property type="match status" value="2"/>
</dbReference>
<proteinExistence type="inferred from homology"/>
<evidence type="ECO:0000256" key="2">
    <source>
        <dbReference type="ARBA" id="ARBA00009646"/>
    </source>
</evidence>
<comment type="similarity">
    <text evidence="2">Belongs to the beta/gamma-crystallin family.</text>
</comment>
<evidence type="ECO:0000313" key="7">
    <source>
        <dbReference type="Proteomes" id="UP000694569"/>
    </source>
</evidence>
<dbReference type="PANTHER" id="PTHR11818:SF103">
    <property type="entry name" value="BETA_GAMMA CRYSTALLIN 'GREEK KEY' DOMAIN-CONTAINING PROTEIN"/>
    <property type="match status" value="1"/>
</dbReference>
<reference evidence="6" key="1">
    <citation type="submission" date="2025-08" db="UniProtKB">
        <authorList>
            <consortium name="Ensembl"/>
        </authorList>
    </citation>
    <scope>IDENTIFICATION</scope>
</reference>
<dbReference type="InterPro" id="IPR050252">
    <property type="entry name" value="Beta/Gamma-Crystallin"/>
</dbReference>
<evidence type="ECO:0000313" key="6">
    <source>
        <dbReference type="Ensembl" id="ENSLLEP00000000402.1"/>
    </source>
</evidence>
<evidence type="ECO:0000256" key="1">
    <source>
        <dbReference type="ARBA" id="ARBA00003689"/>
    </source>
</evidence>
<protein>
    <recommendedName>
        <fullName evidence="5">Beta/gamma crystallin 'Greek key' domain-containing protein</fullName>
    </recommendedName>
</protein>
<dbReference type="GO" id="GO:0005212">
    <property type="term" value="F:structural constituent of eye lens"/>
    <property type="evidence" value="ECO:0007669"/>
    <property type="project" value="UniProtKB-KW"/>
</dbReference>
<dbReference type="SUPFAM" id="SSF49695">
    <property type="entry name" value="gamma-Crystallin-like"/>
    <property type="match status" value="1"/>
</dbReference>
<dbReference type="Ensembl" id="ENSLLET00000000423.1">
    <property type="protein sequence ID" value="ENSLLEP00000000402.1"/>
    <property type="gene ID" value="ENSLLEG00000000275.1"/>
</dbReference>
<name>A0A8C5P6H6_9ANUR</name>
<dbReference type="Pfam" id="PF00030">
    <property type="entry name" value="Crystall"/>
    <property type="match status" value="2"/>
</dbReference>
<keyword evidence="3" id="KW-0273">Eye lens protein</keyword>
<dbReference type="OrthoDB" id="8603363at2759"/>
<keyword evidence="4" id="KW-0677">Repeat</keyword>
<dbReference type="GO" id="GO:0002088">
    <property type="term" value="P:lens development in camera-type eye"/>
    <property type="evidence" value="ECO:0007669"/>
    <property type="project" value="TreeGrafter"/>
</dbReference>
<feature type="domain" description="Beta/gamma crystallin 'Greek key'" evidence="5">
    <location>
        <begin position="44"/>
        <end position="83"/>
    </location>
</feature>
<evidence type="ECO:0000256" key="3">
    <source>
        <dbReference type="ARBA" id="ARBA00022613"/>
    </source>
</evidence>
<dbReference type="Proteomes" id="UP000694569">
    <property type="component" value="Unplaced"/>
</dbReference>
<reference evidence="6" key="2">
    <citation type="submission" date="2025-09" db="UniProtKB">
        <authorList>
            <consortium name="Ensembl"/>
        </authorList>
    </citation>
    <scope>IDENTIFICATION</scope>
</reference>
<evidence type="ECO:0000259" key="5">
    <source>
        <dbReference type="PROSITE" id="PS50915"/>
    </source>
</evidence>
<accession>A0A8C5P6H6</accession>
<dbReference type="InterPro" id="IPR011024">
    <property type="entry name" value="G_crystallin-like"/>
</dbReference>
<dbReference type="InterPro" id="IPR001064">
    <property type="entry name" value="Beta/gamma_crystallin"/>
</dbReference>
<dbReference type="PROSITE" id="PS50915">
    <property type="entry name" value="CRYSTALLIN_BETA_GAMMA"/>
    <property type="match status" value="1"/>
</dbReference>
<comment type="function">
    <text evidence="1">Crystallins are the dominant structural components of the vertebrate eye lens.</text>
</comment>
<evidence type="ECO:0000256" key="4">
    <source>
        <dbReference type="ARBA" id="ARBA00022737"/>
    </source>
</evidence>